<dbReference type="PROSITE" id="PS50928">
    <property type="entry name" value="ABC_TM1"/>
    <property type="match status" value="1"/>
</dbReference>
<evidence type="ECO:0000256" key="4">
    <source>
        <dbReference type="ARBA" id="ARBA00022692"/>
    </source>
</evidence>
<evidence type="ECO:0000256" key="7">
    <source>
        <dbReference type="RuleBase" id="RU363032"/>
    </source>
</evidence>
<evidence type="ECO:0000259" key="9">
    <source>
        <dbReference type="PROSITE" id="PS50928"/>
    </source>
</evidence>
<evidence type="ECO:0000256" key="1">
    <source>
        <dbReference type="ARBA" id="ARBA00004651"/>
    </source>
</evidence>
<comment type="subcellular location">
    <subcellularLocation>
        <location evidence="1 7">Cell membrane</location>
        <topology evidence="1 7">Multi-pass membrane protein</topology>
    </subcellularLocation>
</comment>
<dbReference type="Pfam" id="PF00528">
    <property type="entry name" value="BPD_transp_1"/>
    <property type="match status" value="1"/>
</dbReference>
<feature type="transmembrane region" description="Helical" evidence="7">
    <location>
        <begin position="239"/>
        <end position="256"/>
    </location>
</feature>
<dbReference type="EMBL" id="CP071249">
    <property type="protein sequence ID" value="UUF06229.1"/>
    <property type="molecule type" value="Genomic_DNA"/>
</dbReference>
<evidence type="ECO:0000256" key="3">
    <source>
        <dbReference type="ARBA" id="ARBA00022475"/>
    </source>
</evidence>
<dbReference type="InterPro" id="IPR000515">
    <property type="entry name" value="MetI-like"/>
</dbReference>
<dbReference type="PANTHER" id="PTHR43227">
    <property type="entry name" value="BLL4140 PROTEIN"/>
    <property type="match status" value="1"/>
</dbReference>
<keyword evidence="4 7" id="KW-0812">Transmembrane</keyword>
<keyword evidence="5 7" id="KW-1133">Transmembrane helix</keyword>
<keyword evidence="2 7" id="KW-0813">Transport</keyword>
<protein>
    <submittedName>
        <fullName evidence="10">Sugar ABC transporter permease</fullName>
    </submittedName>
</protein>
<evidence type="ECO:0000256" key="8">
    <source>
        <dbReference type="SAM" id="MobiDB-lite"/>
    </source>
</evidence>
<dbReference type="CDD" id="cd06261">
    <property type="entry name" value="TM_PBP2"/>
    <property type="match status" value="1"/>
</dbReference>
<dbReference type="SUPFAM" id="SSF161098">
    <property type="entry name" value="MetI-like"/>
    <property type="match status" value="1"/>
</dbReference>
<keyword evidence="6 7" id="KW-0472">Membrane</keyword>
<feature type="transmembrane region" description="Helical" evidence="7">
    <location>
        <begin position="136"/>
        <end position="159"/>
    </location>
</feature>
<evidence type="ECO:0000313" key="11">
    <source>
        <dbReference type="Proteomes" id="UP001058016"/>
    </source>
</evidence>
<name>A0ABY5JHP6_9FIRM</name>
<evidence type="ECO:0000313" key="10">
    <source>
        <dbReference type="EMBL" id="UUF06229.1"/>
    </source>
</evidence>
<accession>A0ABY5JHP6</accession>
<organism evidence="10 11">
    <name type="scientific">Turicibacter bilis</name>
    <dbReference type="NCBI Taxonomy" id="2735723"/>
    <lineage>
        <taxon>Bacteria</taxon>
        <taxon>Bacillati</taxon>
        <taxon>Bacillota</taxon>
        <taxon>Erysipelotrichia</taxon>
        <taxon>Erysipelotrichales</taxon>
        <taxon>Turicibacteraceae</taxon>
        <taxon>Turicibacter</taxon>
    </lineage>
</organism>
<evidence type="ECO:0000256" key="2">
    <source>
        <dbReference type="ARBA" id="ARBA00022448"/>
    </source>
</evidence>
<feature type="region of interest" description="Disordered" evidence="8">
    <location>
        <begin position="1"/>
        <end position="21"/>
    </location>
</feature>
<evidence type="ECO:0000256" key="6">
    <source>
        <dbReference type="ARBA" id="ARBA00023136"/>
    </source>
</evidence>
<sequence>MENSAHVLGNNQVKKRGRQLKKRGRSKETILYIKSHWQLYVIFLLPALLLTLVFKYLPMGGVLIAFQDYNPIKGILGSEFVGFEHFIRFMKSPDFILYLVNTLKLSIYGLLWGFPVPIILAFLLNRISSSKIRQKVQLVLYLPNFISVIVLCGIIRILLSVNGPLNLFFNTDIDFMTMPSAFRTIYIASGIWQTAGWASIMYTAALSNASKELKEAAIIDGANIFQQIKAVEWPAIKDIVVIQFILAAGNVMSIGFEKAYALQTDLNLQASEIISTYVYKIGLLQGDYGFSTAVGLFNTVINIILLVLVNKIIAKMNDGKGL</sequence>
<dbReference type="Proteomes" id="UP001058016">
    <property type="component" value="Chromosome"/>
</dbReference>
<dbReference type="InterPro" id="IPR050809">
    <property type="entry name" value="UgpAE/MalFG_permease"/>
</dbReference>
<proteinExistence type="inferred from homology"/>
<dbReference type="RefSeq" id="WP_212725631.1">
    <property type="nucleotide sequence ID" value="NZ_CP071249.1"/>
</dbReference>
<comment type="similarity">
    <text evidence="7">Belongs to the binding-protein-dependent transport system permease family.</text>
</comment>
<feature type="transmembrane region" description="Helical" evidence="7">
    <location>
        <begin position="288"/>
        <end position="309"/>
    </location>
</feature>
<gene>
    <name evidence="10" type="ORF">J0J69_01160</name>
</gene>
<feature type="transmembrane region" description="Helical" evidence="7">
    <location>
        <begin position="185"/>
        <end position="205"/>
    </location>
</feature>
<dbReference type="InterPro" id="IPR035906">
    <property type="entry name" value="MetI-like_sf"/>
</dbReference>
<dbReference type="Gene3D" id="1.10.3720.10">
    <property type="entry name" value="MetI-like"/>
    <property type="match status" value="1"/>
</dbReference>
<keyword evidence="3" id="KW-1003">Cell membrane</keyword>
<feature type="transmembrane region" description="Helical" evidence="7">
    <location>
        <begin position="37"/>
        <end position="57"/>
    </location>
</feature>
<feature type="transmembrane region" description="Helical" evidence="7">
    <location>
        <begin position="105"/>
        <end position="124"/>
    </location>
</feature>
<reference evidence="10 11" key="1">
    <citation type="submission" date="2021-03" db="EMBL/GenBank/DDBJ databases">
        <title>Comparative Genomics and Metabolomics in the genus Turicibacter.</title>
        <authorList>
            <person name="Maki J."/>
            <person name="Looft T."/>
        </authorList>
    </citation>
    <scope>NUCLEOTIDE SEQUENCE [LARGE SCALE GENOMIC DNA]</scope>
    <source>
        <strain evidence="10 11">MMM721</strain>
    </source>
</reference>
<evidence type="ECO:0000256" key="5">
    <source>
        <dbReference type="ARBA" id="ARBA00022989"/>
    </source>
</evidence>
<keyword evidence="11" id="KW-1185">Reference proteome</keyword>
<dbReference type="PANTHER" id="PTHR43227:SF11">
    <property type="entry name" value="BLL4140 PROTEIN"/>
    <property type="match status" value="1"/>
</dbReference>
<feature type="domain" description="ABC transmembrane type-1" evidence="9">
    <location>
        <begin position="99"/>
        <end position="309"/>
    </location>
</feature>